<evidence type="ECO:0000256" key="6">
    <source>
        <dbReference type="ARBA" id="ARBA00023014"/>
    </source>
</evidence>
<keyword evidence="3 8" id="KW-0479">Metal-binding</keyword>
<accession>A0ABT4KNM9</accession>
<evidence type="ECO:0000256" key="2">
    <source>
        <dbReference type="ARBA" id="ARBA00022691"/>
    </source>
</evidence>
<evidence type="ECO:0000313" key="9">
    <source>
        <dbReference type="EMBL" id="MCZ4093562.1"/>
    </source>
</evidence>
<feature type="binding site" evidence="8">
    <location>
        <begin position="31"/>
        <end position="33"/>
    </location>
    <ligand>
        <name>substrate</name>
    </ligand>
</feature>
<dbReference type="SFLD" id="SFLDS00029">
    <property type="entry name" value="Radical_SAM"/>
    <property type="match status" value="1"/>
</dbReference>
<feature type="binding site" evidence="8">
    <location>
        <begin position="169"/>
        <end position="171"/>
    </location>
    <ligand>
        <name>S-adenosyl-L-methionine</name>
        <dbReference type="ChEBI" id="CHEBI:59789"/>
    </ligand>
</feature>
<comment type="cofactor">
    <cofactor evidence="8">
        <name>S-adenosyl-L-methionine</name>
        <dbReference type="ChEBI" id="CHEBI:59789"/>
    </cofactor>
    <text evidence="8">Binds 1 S-adenosyl-L-methionine per subunit.</text>
</comment>
<keyword evidence="1 8" id="KW-0004">4Fe-4S</keyword>
<comment type="catalytic activity">
    <reaction evidence="8">
        <text>6-carboxy-5,6,7,8-tetrahydropterin + H(+) = 7-carboxy-7-carbaguanine + NH4(+)</text>
        <dbReference type="Rhea" id="RHEA:27974"/>
        <dbReference type="ChEBI" id="CHEBI:15378"/>
        <dbReference type="ChEBI" id="CHEBI:28938"/>
        <dbReference type="ChEBI" id="CHEBI:61032"/>
        <dbReference type="ChEBI" id="CHEBI:61036"/>
        <dbReference type="EC" id="4.3.99.3"/>
    </reaction>
</comment>
<dbReference type="HAMAP" id="MF_00917">
    <property type="entry name" value="QueE"/>
    <property type="match status" value="1"/>
</dbReference>
<comment type="caution">
    <text evidence="8">Lacks conserved residue(s) required for the propagation of feature annotation.</text>
</comment>
<keyword evidence="6 8" id="KW-0411">Iron-sulfur</keyword>
<dbReference type="SUPFAM" id="SSF102114">
    <property type="entry name" value="Radical SAM enzymes"/>
    <property type="match status" value="1"/>
</dbReference>
<comment type="similarity">
    <text evidence="8">Belongs to the radical SAM superfamily. 7-carboxy-7-deazaguanine synthase family.</text>
</comment>
<dbReference type="InterPro" id="IPR013785">
    <property type="entry name" value="Aldolase_TIM"/>
</dbReference>
<keyword evidence="8" id="KW-0671">Queuosine biosynthesis</keyword>
<comment type="subunit">
    <text evidence="8">Homodimer.</text>
</comment>
<evidence type="ECO:0000256" key="1">
    <source>
        <dbReference type="ARBA" id="ARBA00022485"/>
    </source>
</evidence>
<dbReference type="EC" id="4.3.99.3" evidence="8"/>
<dbReference type="Gene3D" id="3.20.20.70">
    <property type="entry name" value="Aldolase class I"/>
    <property type="match status" value="1"/>
</dbReference>
<evidence type="ECO:0000256" key="3">
    <source>
        <dbReference type="ARBA" id="ARBA00022723"/>
    </source>
</evidence>
<feature type="binding site" evidence="8">
    <location>
        <position position="116"/>
    </location>
    <ligand>
        <name>S-adenosyl-L-methionine</name>
        <dbReference type="ChEBI" id="CHEBI:59789"/>
    </ligand>
</feature>
<evidence type="ECO:0000256" key="5">
    <source>
        <dbReference type="ARBA" id="ARBA00023004"/>
    </source>
</evidence>
<dbReference type="InterPro" id="IPR058240">
    <property type="entry name" value="rSAM_sf"/>
</dbReference>
<comment type="cofactor">
    <cofactor evidence="8">
        <name>Mg(2+)</name>
        <dbReference type="ChEBI" id="CHEBI:18420"/>
    </cofactor>
</comment>
<dbReference type="Proteomes" id="UP001079430">
    <property type="component" value="Unassembled WGS sequence"/>
</dbReference>
<feature type="binding site" evidence="8">
    <location>
        <position position="57"/>
    </location>
    <ligand>
        <name>[4Fe-4S] cluster</name>
        <dbReference type="ChEBI" id="CHEBI:49883"/>
        <note>4Fe-4S-S-AdoMet</note>
    </ligand>
</feature>
<sequence length="268" mass="30014">MRVNRQAPEKRTTLVQLGHEKLDVHSIFYTIQGEGPFCGTPAVFVRLAGCNLQCPACDTDYTSGRRWMGADEICDEIQRVYRDSLPVSSNIDERVDGTTDNFPIKRFTGLVVITGGEPLRQQIDVLVFKLIQRFGCYVQVETNGLLPPPPLSFINKNTADCEGLYIVCSPKSAKINPVTAELACCFKYVIAAHSVDENDGLPVYALDNSLGKLRVARPPVNYTGTISLQPMDEQNLQLNERHLQACVQSCMQHGYRLQLQIHKILRME</sequence>
<evidence type="ECO:0000256" key="8">
    <source>
        <dbReference type="HAMAP-Rule" id="MF_00917"/>
    </source>
</evidence>
<evidence type="ECO:0000256" key="7">
    <source>
        <dbReference type="ARBA" id="ARBA00023239"/>
    </source>
</evidence>
<dbReference type="RefSeq" id="WP_269285350.1">
    <property type="nucleotide sequence ID" value="NZ_JAPVOI010000005.1"/>
</dbReference>
<gene>
    <name evidence="8" type="primary">queE</name>
    <name evidence="9" type="ORF">O3W52_27480</name>
</gene>
<protein>
    <recommendedName>
        <fullName evidence="8">7-carboxy-7-deazaguanine synthase</fullName>
        <shortName evidence="8">CDG synthase</shortName>
        <ecNumber evidence="8">4.3.99.3</ecNumber>
    </recommendedName>
    <alternativeName>
        <fullName evidence="8">Queuosine biosynthesis protein QueE</fullName>
    </alternativeName>
</protein>
<comment type="cofactor">
    <cofactor evidence="8">
        <name>[4Fe-4S] cluster</name>
        <dbReference type="ChEBI" id="CHEBI:49883"/>
    </cofactor>
    <text evidence="8">Binds 1 [4Fe-4S] cluster. The cluster is coordinated with 3 cysteines and an exchangeable S-adenosyl-L-methionine.</text>
</comment>
<feature type="binding site" evidence="8">
    <location>
        <position position="50"/>
    </location>
    <ligand>
        <name>[4Fe-4S] cluster</name>
        <dbReference type="ChEBI" id="CHEBI:49883"/>
        <note>4Fe-4S-S-AdoMet</note>
    </ligand>
</feature>
<comment type="caution">
    <text evidence="9">The sequence shown here is derived from an EMBL/GenBank/DDBJ whole genome shotgun (WGS) entry which is preliminary data.</text>
</comment>
<feature type="binding site" evidence="8">
    <location>
        <position position="114"/>
    </location>
    <ligand>
        <name>substrate</name>
    </ligand>
</feature>
<keyword evidence="4 8" id="KW-0460">Magnesium</keyword>
<dbReference type="EMBL" id="JAPVOI010000005">
    <property type="protein sequence ID" value="MCZ4093562.1"/>
    <property type="molecule type" value="Genomic_DNA"/>
</dbReference>
<comment type="pathway">
    <text evidence="8">Purine metabolism; 7-cyano-7-deazaguanine biosynthesis.</text>
</comment>
<dbReference type="PANTHER" id="PTHR42836">
    <property type="entry name" value="7-CARBOXY-7-DEAZAGUANINE SYNTHASE"/>
    <property type="match status" value="1"/>
</dbReference>
<dbReference type="InterPro" id="IPR024924">
    <property type="entry name" value="7-CO-7-deazaguanine_synth-like"/>
</dbReference>
<keyword evidence="10" id="KW-1185">Reference proteome</keyword>
<feature type="binding site" evidence="8">
    <location>
        <position position="59"/>
    </location>
    <ligand>
        <name>Mg(2+)</name>
        <dbReference type="ChEBI" id="CHEBI:18420"/>
    </ligand>
</feature>
<keyword evidence="2 8" id="KW-0949">S-adenosyl-L-methionine</keyword>
<comment type="function">
    <text evidence="8">Catalyzes the complex heterocyclic radical-mediated conversion of 6-carboxy-5,6,7,8-tetrahydropterin (CPH4) to 7-carboxy-7-deazaguanine (CDG), a step common to the biosynthetic pathways of all 7-deazapurine-containing compounds.</text>
</comment>
<feature type="binding site" evidence="8">
    <location>
        <begin position="229"/>
        <end position="232"/>
    </location>
    <ligand>
        <name>S-adenosyl-L-methionine</name>
        <dbReference type="ChEBI" id="CHEBI:59789"/>
    </ligand>
</feature>
<keyword evidence="5 8" id="KW-0408">Iron</keyword>
<feature type="binding site" evidence="8">
    <location>
        <position position="54"/>
    </location>
    <ligand>
        <name>[4Fe-4S] cluster</name>
        <dbReference type="ChEBI" id="CHEBI:49883"/>
        <note>4Fe-4S-S-AdoMet</note>
    </ligand>
</feature>
<proteinExistence type="inferred from homology"/>
<dbReference type="PANTHER" id="PTHR42836:SF1">
    <property type="entry name" value="7-CARBOXY-7-DEAZAGUANINE SYNTHASE"/>
    <property type="match status" value="1"/>
</dbReference>
<dbReference type="InterPro" id="IPR007197">
    <property type="entry name" value="rSAM"/>
</dbReference>
<name>A0ABT4KNM9_9HYPH</name>
<feature type="binding site" evidence="8">
    <location>
        <position position="46"/>
    </location>
    <ligand>
        <name>substrate</name>
    </ligand>
</feature>
<evidence type="ECO:0000256" key="4">
    <source>
        <dbReference type="ARBA" id="ARBA00022842"/>
    </source>
</evidence>
<evidence type="ECO:0000313" key="10">
    <source>
        <dbReference type="Proteomes" id="UP001079430"/>
    </source>
</evidence>
<organism evidence="9 10">
    <name type="scientific">Sinorhizobium psoraleae</name>
    <dbReference type="NCBI Taxonomy" id="520838"/>
    <lineage>
        <taxon>Bacteria</taxon>
        <taxon>Pseudomonadati</taxon>
        <taxon>Pseudomonadota</taxon>
        <taxon>Alphaproteobacteria</taxon>
        <taxon>Hyphomicrobiales</taxon>
        <taxon>Rhizobiaceae</taxon>
        <taxon>Sinorhizobium/Ensifer group</taxon>
        <taxon>Sinorhizobium</taxon>
    </lineage>
</organism>
<reference evidence="9" key="1">
    <citation type="submission" date="2022-10" db="EMBL/GenBank/DDBJ databases">
        <title>Whole genome sequencing of three plant growth promoting bacteria isolated from Vachellia tortilis subsp. raddiana in Morocco.</title>
        <authorList>
            <person name="Hnini M."/>
            <person name="Zouagui R."/>
            <person name="Zouagui H."/>
            <person name="Chemao Elfihri M.-W."/>
            <person name="Ibrahimi A."/>
            <person name="Sbabou L."/>
            <person name="Aurag J."/>
        </authorList>
    </citation>
    <scope>NUCLEOTIDE SEQUENCE</scope>
    <source>
        <strain evidence="9">LMR678</strain>
    </source>
</reference>
<keyword evidence="7 8" id="KW-0456">Lyase</keyword>